<evidence type="ECO:0000256" key="1">
    <source>
        <dbReference type="SAM" id="MobiDB-lite"/>
    </source>
</evidence>
<feature type="compositionally biased region" description="Pro residues" evidence="1">
    <location>
        <begin position="1"/>
        <end position="11"/>
    </location>
</feature>
<reference evidence="3 4" key="1">
    <citation type="submission" date="2020-08" db="EMBL/GenBank/DDBJ databases">
        <title>Sequencing the genomes of 1000 actinobacteria strains.</title>
        <authorList>
            <person name="Klenk H.-P."/>
        </authorList>
    </citation>
    <scope>NUCLEOTIDE SEQUENCE [LARGE SCALE GENOMIC DNA]</scope>
    <source>
        <strain evidence="3 4">DSM 45790</strain>
    </source>
</reference>
<evidence type="ECO:0000313" key="3">
    <source>
        <dbReference type="EMBL" id="MBB5630148.1"/>
    </source>
</evidence>
<accession>A0A7W8ZAL8</accession>
<protein>
    <recommendedName>
        <fullName evidence="2">Lantibiotic dehydratase N-terminal domain-containing protein</fullName>
    </recommendedName>
</protein>
<dbReference type="EMBL" id="JACHBR010000002">
    <property type="protein sequence ID" value="MBB5630148.1"/>
    <property type="molecule type" value="Genomic_DNA"/>
</dbReference>
<keyword evidence="4" id="KW-1185">Reference proteome</keyword>
<organism evidence="3 4">
    <name type="scientific">Sphaerisporangium krabiense</name>
    <dbReference type="NCBI Taxonomy" id="763782"/>
    <lineage>
        <taxon>Bacteria</taxon>
        <taxon>Bacillati</taxon>
        <taxon>Actinomycetota</taxon>
        <taxon>Actinomycetes</taxon>
        <taxon>Streptosporangiales</taxon>
        <taxon>Streptosporangiaceae</taxon>
        <taxon>Sphaerisporangium</taxon>
    </lineage>
</organism>
<comment type="caution">
    <text evidence="3">The sequence shown here is derived from an EMBL/GenBank/DDBJ whole genome shotgun (WGS) entry which is preliminary data.</text>
</comment>
<feature type="region of interest" description="Disordered" evidence="1">
    <location>
        <begin position="1"/>
        <end position="30"/>
    </location>
</feature>
<feature type="domain" description="Lantibiotic dehydratase N-terminal" evidence="2">
    <location>
        <begin position="164"/>
        <end position="430"/>
    </location>
</feature>
<name>A0A7W8ZAL8_9ACTN</name>
<dbReference type="InterPro" id="IPR006827">
    <property type="entry name" value="Lant_deHydtase_N"/>
</dbReference>
<gene>
    <name evidence="3" type="ORF">BJ981_005912</name>
</gene>
<evidence type="ECO:0000259" key="2">
    <source>
        <dbReference type="Pfam" id="PF04738"/>
    </source>
</evidence>
<dbReference type="AlphaFoldDB" id="A0A7W8ZAL8"/>
<evidence type="ECO:0000313" key="4">
    <source>
        <dbReference type="Proteomes" id="UP000588112"/>
    </source>
</evidence>
<feature type="region of interest" description="Disordered" evidence="1">
    <location>
        <begin position="514"/>
        <end position="540"/>
    </location>
</feature>
<sequence length="861" mass="93375">MTPTHPAPPDTRPIATTPSPVRPGPRESAGAGWELHPEFILRSTGFPFALLERISFPLTSAGIDALLDAREALATAADAAVAHLRDSEDVTDGKLRRKLWKTLSRHRPLPDPAETAGLPSTTRTLLDDYARALDRLAEAEREARATFDAELPARRAALRDLVSDERFQEAVWLSSPQMYDRGLRGYVTSDTTTPRTSRTRSLERQLAGYLQRVAAKNETTSFFGPINYGTFTTEPGARASEGEEGRGGGAGMVVRRHAYVAYWVVRGLADKVAEDPEVRPHLRPRLSTLARLAPDGTSVTLVRTRTIALKGRAAALAPLVDGKRSATDLARETGIPVAEVVTELDRLARGRVVAFGVDLPVTEPRALEALRDRVAELPDDCPARRVWLSRLDRLRELQEEFAASGFDRRRELLQVLEQEIGELTGQDTRRAGGQLYADRLVITEECLGAVTPLHLGEDVLRLLTDELAPVLDVLAAEAVRVHARLTATALTGLNLAEGDRLPLPAYLAHSWPTALTPPSPADGAPESEDPDLRSARAPGGRRAVIDERVDTGERVELDARDVVVDPEALAGRALICSPDIMIVARDLDAVRAGDFTLVLAESHDTVLLWGWALQFMDDPGATQDAIGGLLSRLDTGRPLANMLTSKRAKIVPFEFPGATVEASQPSSRADGRTIPVGEVDVVVRDGRLTLSAPGQDGFLLYNGELDSPAHNALAPPRVRPVTFGRAGLRHTPRVTVGRTVLQRERWLIAREELVPEPARGGDDASFALLVALRQVVRRHGLPRWAFVKIPGERKPVLLDTEGLFLTELVAHLSEQGADLGVSEMLPGPGDLWLHGSGGAHCSELRLTAVRTAPASPGDAHP</sequence>
<proteinExistence type="predicted"/>
<dbReference type="Proteomes" id="UP000588112">
    <property type="component" value="Unassembled WGS sequence"/>
</dbReference>
<dbReference type="RefSeq" id="WP_184616652.1">
    <property type="nucleotide sequence ID" value="NZ_BOOS01000044.1"/>
</dbReference>
<dbReference type="Pfam" id="PF04738">
    <property type="entry name" value="Lant_dehydr_N"/>
    <property type="match status" value="1"/>
</dbReference>